<dbReference type="GO" id="GO:0020037">
    <property type="term" value="F:heme binding"/>
    <property type="evidence" value="ECO:0007669"/>
    <property type="project" value="UniProtKB-UniRule"/>
</dbReference>
<keyword evidence="7" id="KW-0408">Iron</keyword>
<keyword evidence="10" id="KW-1133">Transmembrane helix</keyword>
<comment type="function">
    <text evidence="1">Destroys radicals which are normally produced within the cells and which are toxic to biological systems.</text>
</comment>
<dbReference type="Proteomes" id="UP000807306">
    <property type="component" value="Unassembled WGS sequence"/>
</dbReference>
<evidence type="ECO:0000256" key="10">
    <source>
        <dbReference type="SAM" id="Phobius"/>
    </source>
</evidence>
<evidence type="ECO:0000256" key="9">
    <source>
        <dbReference type="SAM" id="MobiDB-lite"/>
    </source>
</evidence>
<dbReference type="InterPro" id="IPR002207">
    <property type="entry name" value="Peroxidase_I"/>
</dbReference>
<dbReference type="AlphaFoldDB" id="A0A9P6ELX6"/>
<reference evidence="12" key="1">
    <citation type="submission" date="2020-11" db="EMBL/GenBank/DDBJ databases">
        <authorList>
            <consortium name="DOE Joint Genome Institute"/>
            <person name="Ahrendt S."/>
            <person name="Riley R."/>
            <person name="Andreopoulos W."/>
            <person name="Labutti K."/>
            <person name="Pangilinan J."/>
            <person name="Ruiz-Duenas F.J."/>
            <person name="Barrasa J.M."/>
            <person name="Sanchez-Garcia M."/>
            <person name="Camarero S."/>
            <person name="Miyauchi S."/>
            <person name="Serrano A."/>
            <person name="Linde D."/>
            <person name="Babiker R."/>
            <person name="Drula E."/>
            <person name="Ayuso-Fernandez I."/>
            <person name="Pacheco R."/>
            <person name="Padilla G."/>
            <person name="Ferreira P."/>
            <person name="Barriuso J."/>
            <person name="Kellner H."/>
            <person name="Castanera R."/>
            <person name="Alfaro M."/>
            <person name="Ramirez L."/>
            <person name="Pisabarro A.G."/>
            <person name="Kuo A."/>
            <person name="Tritt A."/>
            <person name="Lipzen A."/>
            <person name="He G."/>
            <person name="Yan M."/>
            <person name="Ng V."/>
            <person name="Cullen D."/>
            <person name="Martin F."/>
            <person name="Rosso M.-N."/>
            <person name="Henrissat B."/>
            <person name="Hibbett D."/>
            <person name="Martinez A.T."/>
            <person name="Grigoriev I.V."/>
        </authorList>
    </citation>
    <scope>NUCLEOTIDE SEQUENCE</scope>
    <source>
        <strain evidence="12">CBS 506.95</strain>
    </source>
</reference>
<dbReference type="OrthoDB" id="5985073at2759"/>
<keyword evidence="3 8" id="KW-0575">Peroxidase</keyword>
<dbReference type="GO" id="GO:0034599">
    <property type="term" value="P:cellular response to oxidative stress"/>
    <property type="evidence" value="ECO:0007669"/>
    <property type="project" value="InterPro"/>
</dbReference>
<feature type="signal peptide" evidence="8">
    <location>
        <begin position="1"/>
        <end position="25"/>
    </location>
</feature>
<dbReference type="EMBL" id="MU157832">
    <property type="protein sequence ID" value="KAF9532211.1"/>
    <property type="molecule type" value="Genomic_DNA"/>
</dbReference>
<protein>
    <recommendedName>
        <fullName evidence="8">Peroxidase</fullName>
        <ecNumber evidence="8">1.11.1.-</ecNumber>
    </recommendedName>
</protein>
<dbReference type="InterPro" id="IPR044831">
    <property type="entry name" value="Ccp1-like"/>
</dbReference>
<name>A0A9P6ELX6_9AGAR</name>
<dbReference type="GO" id="GO:0046872">
    <property type="term" value="F:metal ion binding"/>
    <property type="evidence" value="ECO:0007669"/>
    <property type="project" value="UniProtKB-UniRule"/>
</dbReference>
<dbReference type="PROSITE" id="PS50873">
    <property type="entry name" value="PEROXIDASE_4"/>
    <property type="match status" value="1"/>
</dbReference>
<evidence type="ECO:0000313" key="13">
    <source>
        <dbReference type="Proteomes" id="UP000807306"/>
    </source>
</evidence>
<evidence type="ECO:0000256" key="5">
    <source>
        <dbReference type="ARBA" id="ARBA00022723"/>
    </source>
</evidence>
<dbReference type="Pfam" id="PF00141">
    <property type="entry name" value="peroxidase"/>
    <property type="match status" value="1"/>
</dbReference>
<keyword evidence="6 8" id="KW-0560">Oxidoreductase</keyword>
<dbReference type="InterPro" id="IPR002016">
    <property type="entry name" value="Haem_peroxidase"/>
</dbReference>
<evidence type="ECO:0000259" key="11">
    <source>
        <dbReference type="PROSITE" id="PS50873"/>
    </source>
</evidence>
<dbReference type="PANTHER" id="PTHR31356:SF53">
    <property type="entry name" value="HEME PEROXIDASE"/>
    <property type="match status" value="1"/>
</dbReference>
<proteinExistence type="inferred from homology"/>
<dbReference type="SUPFAM" id="SSF48113">
    <property type="entry name" value="Heme-dependent peroxidases"/>
    <property type="match status" value="1"/>
</dbReference>
<keyword evidence="10" id="KW-0812">Transmembrane</keyword>
<keyword evidence="4" id="KW-0349">Heme</keyword>
<dbReference type="PANTHER" id="PTHR31356">
    <property type="entry name" value="THYLAKOID LUMENAL 29 KDA PROTEIN, CHLOROPLASTIC-RELATED"/>
    <property type="match status" value="1"/>
</dbReference>
<keyword evidence="8" id="KW-0732">Signal</keyword>
<comment type="similarity">
    <text evidence="2">Belongs to the peroxidase family. Cytochrome c peroxidase subfamily.</text>
</comment>
<evidence type="ECO:0000256" key="3">
    <source>
        <dbReference type="ARBA" id="ARBA00022559"/>
    </source>
</evidence>
<evidence type="ECO:0000256" key="8">
    <source>
        <dbReference type="RuleBase" id="RU363051"/>
    </source>
</evidence>
<keyword evidence="13" id="KW-1185">Reference proteome</keyword>
<feature type="compositionally biased region" description="Low complexity" evidence="9">
    <location>
        <begin position="462"/>
        <end position="490"/>
    </location>
</feature>
<comment type="caution">
    <text evidence="12">The sequence shown here is derived from an EMBL/GenBank/DDBJ whole genome shotgun (WGS) entry which is preliminary data.</text>
</comment>
<gene>
    <name evidence="12" type="ORF">CPB83DRAFT_847423</name>
</gene>
<dbReference type="PRINTS" id="PR00458">
    <property type="entry name" value="PEROXIDASE"/>
</dbReference>
<evidence type="ECO:0000256" key="7">
    <source>
        <dbReference type="ARBA" id="ARBA00023004"/>
    </source>
</evidence>
<feature type="chain" id="PRO_5040532999" description="Peroxidase" evidence="8">
    <location>
        <begin position="26"/>
        <end position="643"/>
    </location>
</feature>
<dbReference type="GO" id="GO:0042744">
    <property type="term" value="P:hydrogen peroxide catabolic process"/>
    <property type="evidence" value="ECO:0007669"/>
    <property type="project" value="TreeGrafter"/>
</dbReference>
<dbReference type="GO" id="GO:0000302">
    <property type="term" value="P:response to reactive oxygen species"/>
    <property type="evidence" value="ECO:0007669"/>
    <property type="project" value="TreeGrafter"/>
</dbReference>
<evidence type="ECO:0000256" key="6">
    <source>
        <dbReference type="ARBA" id="ARBA00023002"/>
    </source>
</evidence>
<feature type="domain" description="Plant heme peroxidase family profile" evidence="11">
    <location>
        <begin position="38"/>
        <end position="245"/>
    </location>
</feature>
<feature type="transmembrane region" description="Helical" evidence="10">
    <location>
        <begin position="623"/>
        <end position="642"/>
    </location>
</feature>
<dbReference type="Gene3D" id="1.10.520.10">
    <property type="match status" value="1"/>
</dbReference>
<accession>A0A9P6ELX6</accession>
<evidence type="ECO:0000256" key="4">
    <source>
        <dbReference type="ARBA" id="ARBA00022617"/>
    </source>
</evidence>
<organism evidence="12 13">
    <name type="scientific">Crepidotus variabilis</name>
    <dbReference type="NCBI Taxonomy" id="179855"/>
    <lineage>
        <taxon>Eukaryota</taxon>
        <taxon>Fungi</taxon>
        <taxon>Dikarya</taxon>
        <taxon>Basidiomycota</taxon>
        <taxon>Agaricomycotina</taxon>
        <taxon>Agaricomycetes</taxon>
        <taxon>Agaricomycetidae</taxon>
        <taxon>Agaricales</taxon>
        <taxon>Agaricineae</taxon>
        <taxon>Crepidotaceae</taxon>
        <taxon>Crepidotus</taxon>
    </lineage>
</organism>
<evidence type="ECO:0000256" key="2">
    <source>
        <dbReference type="ARBA" id="ARBA00005997"/>
    </source>
</evidence>
<dbReference type="InterPro" id="IPR010255">
    <property type="entry name" value="Haem_peroxidase_sf"/>
</dbReference>
<dbReference type="EC" id="1.11.1.-" evidence="8"/>
<dbReference type="PRINTS" id="PR00459">
    <property type="entry name" value="ASPEROXIDASE"/>
</dbReference>
<keyword evidence="10" id="KW-0472">Membrane</keyword>
<evidence type="ECO:0000256" key="1">
    <source>
        <dbReference type="ARBA" id="ARBA00003917"/>
    </source>
</evidence>
<dbReference type="GO" id="GO:0004601">
    <property type="term" value="F:peroxidase activity"/>
    <property type="evidence" value="ECO:0007669"/>
    <property type="project" value="UniProtKB-KW"/>
</dbReference>
<sequence length="643" mass="68178">MHKSSTKVSLLYLYLLPLFSISASAASSYKWPSPQYDALETLLYEGRRSDGSSLSSLVAPCRKRASTGTSVPAEWLRFAFHDMATHNVDDGTGGLDGSIVYELNAPENFGEGFIDTLSDFSTFPNKAISRADVIAIGAIMGVATCGGPTIPFRAGRMDVWKGGSSDNAPIPEDDINTLKDSFRKMGFTQEEMIQLTACGHTMGAVRSTDFPQLVPPTQGSTTPVVKDFDGTTQFDNAIVTEYLDGSTQNVLVVTSNATMASDLRVFSSDGNSTMKGIADANKFKSTCQTLLQRMIEVVPKDVTLTDEITLIPAKVNSAALSYENKKFVFKTELRLNQALNQTVSSKRTVTLLWCAANGTNKDCADSAFSAIPVSNMTDDASTISPLATTAGVTFAHYQFVVPIDTSSSISKFWFEVNEGDGKSATTYNNGGDGYKIDQDSIFFVPMLSHVDSVANTSPATMPGSSPTPAAPLTSGTSAASAAAQATTAPALRRRGGGPIGPALPQNKVYNLVIAVKSSLAPSRVYVDSTDVATPNFTQPFSQTFDLQKSSSLPAQDGYDFWTGGVTSPGAQLMVDIHAVASGQTISQTYVPTLLLDNTPQVDPSNVTMVKGKKTGGALRVGEVIGSVWLALLPVVMAIGASVM</sequence>
<dbReference type="Gene3D" id="1.10.420.10">
    <property type="entry name" value="Peroxidase, domain 2"/>
    <property type="match status" value="1"/>
</dbReference>
<keyword evidence="5" id="KW-0479">Metal-binding</keyword>
<evidence type="ECO:0000313" key="12">
    <source>
        <dbReference type="EMBL" id="KAF9532211.1"/>
    </source>
</evidence>
<feature type="region of interest" description="Disordered" evidence="9">
    <location>
        <begin position="455"/>
        <end position="499"/>
    </location>
</feature>